<dbReference type="AlphaFoldDB" id="A0A0A9YS49"/>
<dbReference type="InterPro" id="IPR025313">
    <property type="entry name" value="SPB4-like_CTE"/>
</dbReference>
<dbReference type="GO" id="GO:0003723">
    <property type="term" value="F:RNA binding"/>
    <property type="evidence" value="ECO:0007669"/>
    <property type="project" value="UniProtKB-UniRule"/>
</dbReference>
<dbReference type="Gene3D" id="3.40.50.300">
    <property type="entry name" value="P-loop containing nucleotide triphosphate hydrolases"/>
    <property type="match status" value="2"/>
</dbReference>
<comment type="similarity">
    <text evidence="7">Belongs to the DEAD box helicase family.</text>
</comment>
<dbReference type="GO" id="GO:0016887">
    <property type="term" value="F:ATP hydrolysis activity"/>
    <property type="evidence" value="ECO:0007669"/>
    <property type="project" value="RHEA"/>
</dbReference>
<evidence type="ECO:0000256" key="6">
    <source>
        <dbReference type="PROSITE-ProRule" id="PRU00552"/>
    </source>
</evidence>
<feature type="compositionally biased region" description="Basic and acidic residues" evidence="8">
    <location>
        <begin position="280"/>
        <end position="322"/>
    </location>
</feature>
<evidence type="ECO:0000256" key="2">
    <source>
        <dbReference type="ARBA" id="ARBA00022801"/>
    </source>
</evidence>
<dbReference type="SUPFAM" id="SSF52540">
    <property type="entry name" value="P-loop containing nucleoside triphosphate hydrolases"/>
    <property type="match status" value="1"/>
</dbReference>
<feature type="compositionally biased region" description="Basic and acidic residues" evidence="8">
    <location>
        <begin position="133"/>
        <end position="142"/>
    </location>
</feature>
<evidence type="ECO:0000259" key="11">
    <source>
        <dbReference type="PROSITE" id="PS51195"/>
    </source>
</evidence>
<dbReference type="GO" id="GO:0010468">
    <property type="term" value="P:regulation of gene expression"/>
    <property type="evidence" value="ECO:0007669"/>
    <property type="project" value="UniProtKB-ARBA"/>
</dbReference>
<feature type="compositionally biased region" description="Basic and acidic residues" evidence="8">
    <location>
        <begin position="194"/>
        <end position="208"/>
    </location>
</feature>
<name>A0A0A9YS49_LYGHE</name>
<dbReference type="Pfam" id="PF13959">
    <property type="entry name" value="CTE_SPB4"/>
    <property type="match status" value="1"/>
</dbReference>
<dbReference type="InterPro" id="IPR011545">
    <property type="entry name" value="DEAD/DEAH_box_helicase_dom"/>
</dbReference>
<keyword evidence="3 7" id="KW-0347">Helicase</keyword>
<feature type="region of interest" description="Disordered" evidence="8">
    <location>
        <begin position="849"/>
        <end position="883"/>
    </location>
</feature>
<feature type="short sequence motif" description="Q motif" evidence="6">
    <location>
        <begin position="357"/>
        <end position="386"/>
    </location>
</feature>
<feature type="compositionally biased region" description="Basic and acidic residues" evidence="8">
    <location>
        <begin position="86"/>
        <end position="103"/>
    </location>
</feature>
<feature type="compositionally biased region" description="Polar residues" evidence="8">
    <location>
        <begin position="118"/>
        <end position="131"/>
    </location>
</feature>
<evidence type="ECO:0000313" key="12">
    <source>
        <dbReference type="EMBL" id="JAG35862.1"/>
    </source>
</evidence>
<dbReference type="PROSITE" id="PS51195">
    <property type="entry name" value="Q_MOTIF"/>
    <property type="match status" value="1"/>
</dbReference>
<feature type="region of interest" description="Disordered" evidence="8">
    <location>
        <begin position="274"/>
        <end position="328"/>
    </location>
</feature>
<dbReference type="CDD" id="cd17949">
    <property type="entry name" value="DEADc_DDX31"/>
    <property type="match status" value="1"/>
</dbReference>
<keyword evidence="1 7" id="KW-0547">Nucleotide-binding</keyword>
<proteinExistence type="inferred from homology"/>
<feature type="compositionally biased region" description="Basic and acidic residues" evidence="8">
    <location>
        <begin position="855"/>
        <end position="868"/>
    </location>
</feature>
<evidence type="ECO:0000256" key="4">
    <source>
        <dbReference type="ARBA" id="ARBA00022840"/>
    </source>
</evidence>
<dbReference type="GO" id="GO:0003724">
    <property type="term" value="F:RNA helicase activity"/>
    <property type="evidence" value="ECO:0007669"/>
    <property type="project" value="UniProtKB-EC"/>
</dbReference>
<dbReference type="EC" id="3.6.4.13" evidence="7"/>
<dbReference type="InterPro" id="IPR000629">
    <property type="entry name" value="RNA-helicase_DEAD-box_CS"/>
</dbReference>
<gene>
    <name evidence="12" type="ORF">CM83_90897</name>
</gene>
<evidence type="ECO:0000256" key="1">
    <source>
        <dbReference type="ARBA" id="ARBA00022741"/>
    </source>
</evidence>
<dbReference type="Pfam" id="PF00271">
    <property type="entry name" value="Helicase_C"/>
    <property type="match status" value="1"/>
</dbReference>
<feature type="region of interest" description="Disordered" evidence="8">
    <location>
        <begin position="1"/>
        <end position="103"/>
    </location>
</feature>
<comment type="domain">
    <text evidence="7">The Q motif is unique to and characteristic of the DEAD box family of RNA helicases and controls ATP binding and hydrolysis.</text>
</comment>
<dbReference type="InterPro" id="IPR001650">
    <property type="entry name" value="Helicase_C-like"/>
</dbReference>
<dbReference type="Pfam" id="PF00270">
    <property type="entry name" value="DEAD"/>
    <property type="match status" value="1"/>
</dbReference>
<dbReference type="PROSITE" id="PS51194">
    <property type="entry name" value="HELICASE_CTER"/>
    <property type="match status" value="1"/>
</dbReference>
<dbReference type="InterPro" id="IPR014014">
    <property type="entry name" value="RNA_helicase_DEAD_Q_motif"/>
</dbReference>
<evidence type="ECO:0000256" key="3">
    <source>
        <dbReference type="ARBA" id="ARBA00022806"/>
    </source>
</evidence>
<evidence type="ECO:0000256" key="8">
    <source>
        <dbReference type="SAM" id="MobiDB-lite"/>
    </source>
</evidence>
<dbReference type="CDD" id="cd18787">
    <property type="entry name" value="SF2_C_DEAD"/>
    <property type="match status" value="1"/>
</dbReference>
<reference evidence="12" key="1">
    <citation type="journal article" date="2014" name="PLoS ONE">
        <title>Transcriptome-Based Identification of ABC Transporters in the Western Tarnished Plant Bug Lygus hesperus.</title>
        <authorList>
            <person name="Hull J.J."/>
            <person name="Chaney K."/>
            <person name="Geib S.M."/>
            <person name="Fabrick J.A."/>
            <person name="Brent C.S."/>
            <person name="Walsh D."/>
            <person name="Lavine L.C."/>
        </authorList>
    </citation>
    <scope>NUCLEOTIDE SEQUENCE</scope>
</reference>
<keyword evidence="5 7" id="KW-0694">RNA-binding</keyword>
<dbReference type="InterPro" id="IPR014001">
    <property type="entry name" value="Helicase_ATP-bd"/>
</dbReference>
<keyword evidence="4 7" id="KW-0067">ATP-binding</keyword>
<dbReference type="GO" id="GO:0005524">
    <property type="term" value="F:ATP binding"/>
    <property type="evidence" value="ECO:0007669"/>
    <property type="project" value="UniProtKB-UniRule"/>
</dbReference>
<dbReference type="SMART" id="SM00490">
    <property type="entry name" value="HELICc"/>
    <property type="match status" value="1"/>
</dbReference>
<dbReference type="SMART" id="SM00487">
    <property type="entry name" value="DEXDc"/>
    <property type="match status" value="1"/>
</dbReference>
<evidence type="ECO:0000256" key="7">
    <source>
        <dbReference type="RuleBase" id="RU365068"/>
    </source>
</evidence>
<evidence type="ECO:0000256" key="5">
    <source>
        <dbReference type="ARBA" id="ARBA00022884"/>
    </source>
</evidence>
<feature type="domain" description="Helicase C-terminal" evidence="10">
    <location>
        <begin position="610"/>
        <end position="762"/>
    </location>
</feature>
<sequence>MDSLSMNIFVPESKPSPKEIKKKQKTSAPPTPKLTVVKSSSKAPVSPRIGPKLAANAKKIKKSPFIKTKAGKEGKEASKPFLLSEMFDKNEKTSNSVTKKDNETFSVSFVKPKLFQKNSKSSINKLNGSQKPNKKDSLKETHQASGKNQDSGIGDDTNEAGEFEVKFVKPKLFQTKQDSKRSIETANKWDKMIKTVDSKNDDPGEVRSRANFNDEVVNLDEDFSEGFSTEEKGRKLNKNRGSALFEEGAWKSNKSTNKWFGDASRQSGAIQVDFSGIKGKSAETKSKQSDEGARKLKRKFDDGGRDGEKKRRREDFGGKEPPKVSGQMSSLFSYDVAPEPLNDADVEPLEERLFSRKTFEDAGVHPHLVGNLEQLFGIKNMTVVQKKALPELMTGKDGLVRSQTGSGKTLAYAIPIMHSLQAMTPKLTRKDGVKALIVLPTRELALQTYECFTKLMRAFTWIVPGIVVGGEKRKSEKVRLRKGITVLIGTPGRLLDHAQHSENLSLHGIDWLIIDEADKLLEMGYEKDVSQLMSIIDSQREKSENAGRKQTVLLSATLTSAVEKLANLALKDPVHIDACSNIPETVDVMVIPQGLEQKYVVVPAKMRLVALASFIIEVTELRKTNKVLIFMATQDMVDFYMDLIPSVLSSTVKFFKLHGNMSQGDRTEVFNSFRKSEKGVLLSTDVAARGLDLPKVDWIVQYTAPTTPAEYVHRVGRTARVGTKGSSLLFLLPSELHFVTMLNSSRLKLEEVNIDVYLRCLMKIHLESRDGQRWGGGIEGAATVLQHNFESAILEDKTLHDIACKAYKSWVRFYATYPKDLRVVFDFKSLHLGHNAKSFALRDPPRAIGGIGKPKKGEKWGKGSDMRPIRKRKNDNLGHVTESSRTKKLILSEFDSGLKSFKKMK</sequence>
<comment type="catalytic activity">
    <reaction evidence="7">
        <text>ATP + H2O = ADP + phosphate + H(+)</text>
        <dbReference type="Rhea" id="RHEA:13065"/>
        <dbReference type="ChEBI" id="CHEBI:15377"/>
        <dbReference type="ChEBI" id="CHEBI:15378"/>
        <dbReference type="ChEBI" id="CHEBI:30616"/>
        <dbReference type="ChEBI" id="CHEBI:43474"/>
        <dbReference type="ChEBI" id="CHEBI:456216"/>
        <dbReference type="EC" id="3.6.4.13"/>
    </reaction>
</comment>
<dbReference type="PANTHER" id="PTHR24031">
    <property type="entry name" value="RNA HELICASE"/>
    <property type="match status" value="1"/>
</dbReference>
<protein>
    <recommendedName>
        <fullName evidence="7">ATP-dependent RNA helicase</fullName>
        <ecNumber evidence="7">3.6.4.13</ecNumber>
    </recommendedName>
</protein>
<dbReference type="InterPro" id="IPR027417">
    <property type="entry name" value="P-loop_NTPase"/>
</dbReference>
<accession>A0A0A9YS49</accession>
<evidence type="ECO:0000259" key="9">
    <source>
        <dbReference type="PROSITE" id="PS51192"/>
    </source>
</evidence>
<dbReference type="PROSITE" id="PS51192">
    <property type="entry name" value="HELICASE_ATP_BIND_1"/>
    <property type="match status" value="1"/>
</dbReference>
<dbReference type="SMART" id="SM01178">
    <property type="entry name" value="DUF4217"/>
    <property type="match status" value="1"/>
</dbReference>
<feature type="region of interest" description="Disordered" evidence="8">
    <location>
        <begin position="118"/>
        <end position="159"/>
    </location>
</feature>
<comment type="function">
    <text evidence="7">RNA helicase.</text>
</comment>
<feature type="compositionally biased region" description="Low complexity" evidence="8">
    <location>
        <begin position="36"/>
        <end position="47"/>
    </location>
</feature>
<keyword evidence="2 7" id="KW-0378">Hydrolase</keyword>
<feature type="domain" description="Helicase ATP-binding" evidence="9">
    <location>
        <begin position="389"/>
        <end position="576"/>
    </location>
</feature>
<organism evidence="12">
    <name type="scientific">Lygus hesperus</name>
    <name type="common">Western plant bug</name>
    <dbReference type="NCBI Taxonomy" id="30085"/>
    <lineage>
        <taxon>Eukaryota</taxon>
        <taxon>Metazoa</taxon>
        <taxon>Ecdysozoa</taxon>
        <taxon>Arthropoda</taxon>
        <taxon>Hexapoda</taxon>
        <taxon>Insecta</taxon>
        <taxon>Pterygota</taxon>
        <taxon>Neoptera</taxon>
        <taxon>Paraneoptera</taxon>
        <taxon>Hemiptera</taxon>
        <taxon>Heteroptera</taxon>
        <taxon>Panheteroptera</taxon>
        <taxon>Cimicomorpha</taxon>
        <taxon>Miridae</taxon>
        <taxon>Mirini</taxon>
        <taxon>Lygus</taxon>
    </lineage>
</organism>
<dbReference type="PROSITE" id="PS00039">
    <property type="entry name" value="DEAD_ATP_HELICASE"/>
    <property type="match status" value="1"/>
</dbReference>
<reference evidence="12" key="2">
    <citation type="submission" date="2014-07" db="EMBL/GenBank/DDBJ databases">
        <authorList>
            <person name="Hull J."/>
        </authorList>
    </citation>
    <scope>NUCLEOTIDE SEQUENCE</scope>
</reference>
<evidence type="ECO:0000259" key="10">
    <source>
        <dbReference type="PROSITE" id="PS51194"/>
    </source>
</evidence>
<dbReference type="EMBL" id="GBHO01007742">
    <property type="protein sequence ID" value="JAG35862.1"/>
    <property type="molecule type" value="Transcribed_RNA"/>
</dbReference>
<feature type="domain" description="DEAD-box RNA helicase Q" evidence="11">
    <location>
        <begin position="357"/>
        <end position="386"/>
    </location>
</feature>
<feature type="region of interest" description="Disordered" evidence="8">
    <location>
        <begin position="194"/>
        <end position="213"/>
    </location>
</feature>